<organism evidence="1 2">
    <name type="scientific">Haematococcus lacustris</name>
    <name type="common">Green alga</name>
    <name type="synonym">Haematococcus pluvialis</name>
    <dbReference type="NCBI Taxonomy" id="44745"/>
    <lineage>
        <taxon>Eukaryota</taxon>
        <taxon>Viridiplantae</taxon>
        <taxon>Chlorophyta</taxon>
        <taxon>core chlorophytes</taxon>
        <taxon>Chlorophyceae</taxon>
        <taxon>CS clade</taxon>
        <taxon>Chlamydomonadales</taxon>
        <taxon>Haematococcaceae</taxon>
        <taxon>Haematococcus</taxon>
    </lineage>
</organism>
<evidence type="ECO:0000313" key="2">
    <source>
        <dbReference type="Proteomes" id="UP000485058"/>
    </source>
</evidence>
<dbReference type="AlphaFoldDB" id="A0A699ZDF1"/>
<sequence>MQLQPIYSIISCNVCCVWCNATMRTVFSYTGKLRPWLSVSDARHVGGAHHRCPANMAARASRWCRPLGEDVKKLETVCGSAVSLQWWAAQ</sequence>
<name>A0A699ZDF1_HAELA</name>
<gene>
    <name evidence="1" type="ORF">HaLaN_13965</name>
</gene>
<accession>A0A699ZDF1</accession>
<keyword evidence="2" id="KW-1185">Reference proteome</keyword>
<dbReference type="Proteomes" id="UP000485058">
    <property type="component" value="Unassembled WGS sequence"/>
</dbReference>
<protein>
    <submittedName>
        <fullName evidence="1">Uncharacterized protein</fullName>
    </submittedName>
</protein>
<reference evidence="1 2" key="1">
    <citation type="submission" date="2020-02" db="EMBL/GenBank/DDBJ databases">
        <title>Draft genome sequence of Haematococcus lacustris strain NIES-144.</title>
        <authorList>
            <person name="Morimoto D."/>
            <person name="Nakagawa S."/>
            <person name="Yoshida T."/>
            <person name="Sawayama S."/>
        </authorList>
    </citation>
    <scope>NUCLEOTIDE SEQUENCE [LARGE SCALE GENOMIC DNA]</scope>
    <source>
        <strain evidence="1 2">NIES-144</strain>
    </source>
</reference>
<dbReference type="EMBL" id="BLLF01001134">
    <property type="protein sequence ID" value="GFH17349.1"/>
    <property type="molecule type" value="Genomic_DNA"/>
</dbReference>
<comment type="caution">
    <text evidence="1">The sequence shown here is derived from an EMBL/GenBank/DDBJ whole genome shotgun (WGS) entry which is preliminary data.</text>
</comment>
<evidence type="ECO:0000313" key="1">
    <source>
        <dbReference type="EMBL" id="GFH17349.1"/>
    </source>
</evidence>
<proteinExistence type="predicted"/>